<reference evidence="1" key="1">
    <citation type="journal article" date="2020" name="mSystems">
        <title>Genome- and Community-Level Interaction Insights into Carbon Utilization and Element Cycling Functions of Hydrothermarchaeota in Hydrothermal Sediment.</title>
        <authorList>
            <person name="Zhou Z."/>
            <person name="Liu Y."/>
            <person name="Xu W."/>
            <person name="Pan J."/>
            <person name="Luo Z.H."/>
            <person name="Li M."/>
        </authorList>
    </citation>
    <scope>NUCLEOTIDE SEQUENCE [LARGE SCALE GENOMIC DNA]</scope>
    <source>
        <strain evidence="1">SpSt-609</strain>
    </source>
</reference>
<protein>
    <submittedName>
        <fullName evidence="1">Uncharacterized protein</fullName>
    </submittedName>
</protein>
<dbReference type="EMBL" id="DSZY01000028">
    <property type="protein sequence ID" value="HGU40665.1"/>
    <property type="molecule type" value="Genomic_DNA"/>
</dbReference>
<comment type="caution">
    <text evidence="1">The sequence shown here is derived from an EMBL/GenBank/DDBJ whole genome shotgun (WGS) entry which is preliminary data.</text>
</comment>
<evidence type="ECO:0000313" key="1">
    <source>
        <dbReference type="EMBL" id="HGU40665.1"/>
    </source>
</evidence>
<dbReference type="SUPFAM" id="SSF116742">
    <property type="entry name" value="eIF2alpha middle domain-like"/>
    <property type="match status" value="1"/>
</dbReference>
<dbReference type="AlphaFoldDB" id="A0A7C4VTU5"/>
<gene>
    <name evidence="1" type="ORF">ENT77_05655</name>
</gene>
<dbReference type="InterPro" id="IPR024054">
    <property type="entry name" value="TIF2_asu_middle_sf"/>
</dbReference>
<sequence>MEDLRYIAEVCLKDERIHEIVSNIARMDEEQLREFKSKVVAYFMNKNSQDDVEAYKFFRLVLEDDNAKKILEICEQIKGG</sequence>
<name>A0A7C4VTU5_9BACT</name>
<organism evidence="1">
    <name type="scientific">Fervidobacterium thailandense</name>
    <dbReference type="NCBI Taxonomy" id="1008305"/>
    <lineage>
        <taxon>Bacteria</taxon>
        <taxon>Thermotogati</taxon>
        <taxon>Thermotogota</taxon>
        <taxon>Thermotogae</taxon>
        <taxon>Thermotogales</taxon>
        <taxon>Fervidobacteriaceae</taxon>
        <taxon>Fervidobacterium</taxon>
    </lineage>
</organism>
<accession>A0A7C4VTU5</accession>
<proteinExistence type="predicted"/>